<dbReference type="InterPro" id="IPR036273">
    <property type="entry name" value="CRAL/TRIO_N_dom_sf"/>
</dbReference>
<dbReference type="Proteomes" id="UP000274082">
    <property type="component" value="Chromosome 31"/>
</dbReference>
<accession>A0A3Q8ICN0</accession>
<proteinExistence type="predicted"/>
<reference evidence="3 4" key="1">
    <citation type="journal article" date="2018" name="Sci. Rep.">
        <title>A complete Leishmania donovani reference genome identifies novel genetic variations associated with virulence.</title>
        <authorList>
            <person name="Lypaczewski P."/>
            <person name="Hoshizaki J."/>
            <person name="Zhang W.-W."/>
            <person name="McCall L.-I."/>
            <person name="Torcivia-Rodriguez J."/>
            <person name="Simonyan V."/>
            <person name="Kaur A."/>
            <person name="Dewar K."/>
            <person name="Matlashewski G."/>
        </authorList>
    </citation>
    <scope>NUCLEOTIDE SEQUENCE [LARGE SCALE GENOMIC DNA]</scope>
    <source>
        <strain evidence="3 4">LdCL</strain>
    </source>
</reference>
<sequence>MIPLLPPPLPARLPPLTHAPHRACTAPHSRKTRPNYPAGPEKRKREKNEDAHLSIATTHLRRDDLPRRGSLSFFVCGGRERVRFWLKRRRLVAECCRLATLPTSPLLPRFGAFFSILVVGAPPTPLTHFACIVTRIALFEAVMSAAASAPRHRRYVDMTPEREQKITQLVQLMKETYDPLPKQLQILLYYSPTSEDAPTPHNTTRSYCYCALISRQWDVQKAFEAMKKNVAYRLQCRLDERSELPSAVSIRGWDEMEVVRALGKEERASNQRADEIIAKLERYFPCGLHYWDRYGQPVFYLMLGSVDEENLLKELKQTTDVGESMDAVMWEMLQHLLGSGEWLAYYQQMQYDAGQLKVDASEGLIRATTIVVDLLGFTYKMIWKPAIDLFVTCLKTLFAHYPECVHHILVVNAPSMVTFAYGIIRHVLPGTVQAKVRMAKPSESLALLQEHIEEQYVPDFYGGACHCQGGCVRSYRPKNAASGTTTFDQDDTQSAAE</sequence>
<protein>
    <submittedName>
        <fullName evidence="3">CRAL/TRIO domain containing protein, putative</fullName>
    </submittedName>
</protein>
<evidence type="ECO:0000256" key="1">
    <source>
        <dbReference type="SAM" id="MobiDB-lite"/>
    </source>
</evidence>
<dbReference type="Pfam" id="PF00650">
    <property type="entry name" value="CRAL_TRIO"/>
    <property type="match status" value="1"/>
</dbReference>
<evidence type="ECO:0000313" key="4">
    <source>
        <dbReference type="Proteomes" id="UP000274082"/>
    </source>
</evidence>
<feature type="domain" description="CRAL-TRIO" evidence="2">
    <location>
        <begin position="276"/>
        <end position="469"/>
    </location>
</feature>
<dbReference type="VEuPathDB" id="TriTrypDB:LDHU3_31.3800"/>
<dbReference type="SUPFAM" id="SSF52087">
    <property type="entry name" value="CRAL/TRIO domain"/>
    <property type="match status" value="1"/>
</dbReference>
<dbReference type="VEuPathDB" id="TriTrypDB:LdBPK_312110.1"/>
<dbReference type="PROSITE" id="PS50191">
    <property type="entry name" value="CRAL_TRIO"/>
    <property type="match status" value="1"/>
</dbReference>
<dbReference type="InterPro" id="IPR036865">
    <property type="entry name" value="CRAL-TRIO_dom_sf"/>
</dbReference>
<name>A0A3Q8ICN0_LEIDO</name>
<dbReference type="SUPFAM" id="SSF46938">
    <property type="entry name" value="CRAL/TRIO N-terminal domain"/>
    <property type="match status" value="1"/>
</dbReference>
<evidence type="ECO:0000313" key="3">
    <source>
        <dbReference type="EMBL" id="AYU81418.1"/>
    </source>
</evidence>
<dbReference type="EMBL" id="CP029530">
    <property type="protein sequence ID" value="AYU81418.1"/>
    <property type="molecule type" value="Genomic_DNA"/>
</dbReference>
<dbReference type="PANTHER" id="PTHR45657">
    <property type="entry name" value="CRAL-TRIO DOMAIN-CONTAINING PROTEIN YKL091C-RELATED"/>
    <property type="match status" value="1"/>
</dbReference>
<dbReference type="Gene3D" id="3.40.525.10">
    <property type="entry name" value="CRAL-TRIO lipid binding domain"/>
    <property type="match status" value="1"/>
</dbReference>
<feature type="region of interest" description="Disordered" evidence="1">
    <location>
        <begin position="1"/>
        <end position="50"/>
    </location>
</feature>
<gene>
    <name evidence="3" type="ORF">LdCL_310029100</name>
</gene>
<feature type="compositionally biased region" description="Pro residues" evidence="1">
    <location>
        <begin position="1"/>
        <end position="13"/>
    </location>
</feature>
<dbReference type="SMART" id="SM00516">
    <property type="entry name" value="SEC14"/>
    <property type="match status" value="1"/>
</dbReference>
<dbReference type="AlphaFoldDB" id="A0A3Q8ICN0"/>
<dbReference type="CDD" id="cd00170">
    <property type="entry name" value="SEC14"/>
    <property type="match status" value="1"/>
</dbReference>
<dbReference type="InterPro" id="IPR001251">
    <property type="entry name" value="CRAL-TRIO_dom"/>
</dbReference>
<evidence type="ECO:0000259" key="2">
    <source>
        <dbReference type="PROSITE" id="PS50191"/>
    </source>
</evidence>
<organism evidence="3 4">
    <name type="scientific">Leishmania donovani</name>
    <dbReference type="NCBI Taxonomy" id="5661"/>
    <lineage>
        <taxon>Eukaryota</taxon>
        <taxon>Discoba</taxon>
        <taxon>Euglenozoa</taxon>
        <taxon>Kinetoplastea</taxon>
        <taxon>Metakinetoplastina</taxon>
        <taxon>Trypanosomatida</taxon>
        <taxon>Trypanosomatidae</taxon>
        <taxon>Leishmaniinae</taxon>
        <taxon>Leishmania</taxon>
    </lineage>
</organism>
<dbReference type="InterPro" id="IPR051026">
    <property type="entry name" value="PI/PC_transfer"/>
</dbReference>
<feature type="compositionally biased region" description="Basic and acidic residues" evidence="1">
    <location>
        <begin position="40"/>
        <end position="50"/>
    </location>
</feature>
<dbReference type="OrthoDB" id="1434354at2759"/>
<keyword evidence="4" id="KW-1185">Reference proteome</keyword>
<dbReference type="PANTHER" id="PTHR45657:SF1">
    <property type="entry name" value="CRAL-TRIO DOMAIN-CONTAINING PROTEIN YKL091C-RELATED"/>
    <property type="match status" value="1"/>
</dbReference>
<dbReference type="VEuPathDB" id="TriTrypDB:LdCL_310029100"/>